<evidence type="ECO:0000313" key="1">
    <source>
        <dbReference type="EMBL" id="PNN29611.1"/>
    </source>
</evidence>
<gene>
    <name evidence="1" type="ORF">AL503_002190</name>
</gene>
<dbReference type="EMBL" id="LORN02000007">
    <property type="protein sequence ID" value="PNN29611.1"/>
    <property type="molecule type" value="Genomic_DNA"/>
</dbReference>
<name>A0A2K0AX48_STAHA</name>
<sequence>MSCFVHPEKDFNVLAKYFKEELGVGANFTQRLIDNLFRFEVMSCNHRYGENDDRKSVFLYQGDAYRELDSITSIDALKLLDGIKLQCSNISSDKLLEKVYSIFRKIVEGILHHSNLSYEYDKSEEYEQSVWM</sequence>
<evidence type="ECO:0000313" key="2">
    <source>
        <dbReference type="Proteomes" id="UP000053523"/>
    </source>
</evidence>
<reference evidence="1 2" key="1">
    <citation type="submission" date="2017-12" db="EMBL/GenBank/DDBJ databases">
        <title>FDA dAtabase for Regulatory Grade micrObial Sequences (FDA-ARGOS): Supporting development and validation of Infectious Disease Dx tests.</title>
        <authorList>
            <person name="Hoffmann M."/>
            <person name="Allard M."/>
            <person name="Evans P."/>
            <person name="Brown E."/>
            <person name="Tallon L."/>
            <person name="Sadzewicz L."/>
            <person name="Sengamalay N."/>
            <person name="Ott S."/>
            <person name="Godinez A."/>
            <person name="Nagaraj S."/>
            <person name="Vavikolanu K."/>
            <person name="Aluvathingal J."/>
            <person name="Nadendla S."/>
            <person name="Sichtig H."/>
        </authorList>
    </citation>
    <scope>NUCLEOTIDE SEQUENCE [LARGE SCALE GENOMIC DNA]</scope>
    <source>
        <strain evidence="1 2">FDAARGOS_148</strain>
    </source>
</reference>
<dbReference type="AlphaFoldDB" id="A0A2K0AX48"/>
<dbReference type="Proteomes" id="UP000053523">
    <property type="component" value="Unassembled WGS sequence"/>
</dbReference>
<comment type="caution">
    <text evidence="1">The sequence shown here is derived from an EMBL/GenBank/DDBJ whole genome shotgun (WGS) entry which is preliminary data.</text>
</comment>
<protein>
    <submittedName>
        <fullName evidence="1">Uncharacterized protein</fullName>
    </submittedName>
</protein>
<proteinExistence type="predicted"/>
<accession>A0A2K0AX48</accession>
<organism evidence="1 2">
    <name type="scientific">Staphylococcus haemolyticus</name>
    <dbReference type="NCBI Taxonomy" id="1283"/>
    <lineage>
        <taxon>Bacteria</taxon>
        <taxon>Bacillati</taxon>
        <taxon>Bacillota</taxon>
        <taxon>Bacilli</taxon>
        <taxon>Bacillales</taxon>
        <taxon>Staphylococcaceae</taxon>
        <taxon>Staphylococcus</taxon>
    </lineage>
</organism>